<evidence type="ECO:0000256" key="2">
    <source>
        <dbReference type="ARBA" id="ARBA00022676"/>
    </source>
</evidence>
<proteinExistence type="predicted"/>
<feature type="transmembrane region" description="Helical" evidence="7">
    <location>
        <begin position="387"/>
        <end position="405"/>
    </location>
</feature>
<evidence type="ECO:0000256" key="5">
    <source>
        <dbReference type="ARBA" id="ARBA00022989"/>
    </source>
</evidence>
<feature type="transmembrane region" description="Helical" evidence="7">
    <location>
        <begin position="39"/>
        <end position="63"/>
    </location>
</feature>
<protein>
    <recommendedName>
        <fullName evidence="8">Glycosyltransferase 2-like domain-containing protein</fullName>
    </recommendedName>
</protein>
<evidence type="ECO:0000256" key="3">
    <source>
        <dbReference type="ARBA" id="ARBA00022679"/>
    </source>
</evidence>
<dbReference type="EMBL" id="BIFR01000001">
    <property type="protein sequence ID" value="GCE12643.1"/>
    <property type="molecule type" value="Genomic_DNA"/>
</dbReference>
<dbReference type="GO" id="GO:0016758">
    <property type="term" value="F:hexosyltransferase activity"/>
    <property type="evidence" value="ECO:0007669"/>
    <property type="project" value="TreeGrafter"/>
</dbReference>
<feature type="domain" description="Glycosyltransferase 2-like" evidence="8">
    <location>
        <begin position="188"/>
        <end position="390"/>
    </location>
</feature>
<gene>
    <name evidence="9" type="ORF">KTT_25020</name>
</gene>
<evidence type="ECO:0000313" key="9">
    <source>
        <dbReference type="EMBL" id="GCE12643.1"/>
    </source>
</evidence>
<keyword evidence="5 7" id="KW-1133">Transmembrane helix</keyword>
<evidence type="ECO:0000259" key="8">
    <source>
        <dbReference type="Pfam" id="PF13632"/>
    </source>
</evidence>
<comment type="subcellular location">
    <subcellularLocation>
        <location evidence="1">Membrane</location>
        <topology evidence="1">Multi-pass membrane protein</topology>
    </subcellularLocation>
</comment>
<feature type="transmembrane region" description="Helical" evidence="7">
    <location>
        <begin position="7"/>
        <end position="27"/>
    </location>
</feature>
<dbReference type="GO" id="GO:0005886">
    <property type="term" value="C:plasma membrane"/>
    <property type="evidence" value="ECO:0007669"/>
    <property type="project" value="TreeGrafter"/>
</dbReference>
<evidence type="ECO:0000256" key="6">
    <source>
        <dbReference type="ARBA" id="ARBA00023136"/>
    </source>
</evidence>
<dbReference type="AlphaFoldDB" id="A0A402A0K4"/>
<dbReference type="PANTHER" id="PTHR43867:SF2">
    <property type="entry name" value="CELLULOSE SYNTHASE CATALYTIC SUBUNIT A [UDP-FORMING]"/>
    <property type="match status" value="1"/>
</dbReference>
<feature type="transmembrane region" description="Helical" evidence="7">
    <location>
        <begin position="353"/>
        <end position="375"/>
    </location>
</feature>
<name>A0A402A0K4_9CHLR</name>
<dbReference type="OrthoDB" id="154460at2"/>
<evidence type="ECO:0000256" key="1">
    <source>
        <dbReference type="ARBA" id="ARBA00004141"/>
    </source>
</evidence>
<evidence type="ECO:0000256" key="7">
    <source>
        <dbReference type="SAM" id="Phobius"/>
    </source>
</evidence>
<feature type="transmembrane region" description="Helical" evidence="7">
    <location>
        <begin position="496"/>
        <end position="519"/>
    </location>
</feature>
<dbReference type="InterPro" id="IPR029044">
    <property type="entry name" value="Nucleotide-diphossugar_trans"/>
</dbReference>
<organism evidence="9 10">
    <name type="scientific">Tengunoibacter tsumagoiensis</name>
    <dbReference type="NCBI Taxonomy" id="2014871"/>
    <lineage>
        <taxon>Bacteria</taxon>
        <taxon>Bacillati</taxon>
        <taxon>Chloroflexota</taxon>
        <taxon>Ktedonobacteria</taxon>
        <taxon>Ktedonobacterales</taxon>
        <taxon>Dictyobacteraceae</taxon>
        <taxon>Tengunoibacter</taxon>
    </lineage>
</organism>
<dbReference type="SUPFAM" id="SSF53448">
    <property type="entry name" value="Nucleotide-diphospho-sugar transferases"/>
    <property type="match status" value="1"/>
</dbReference>
<evidence type="ECO:0000256" key="4">
    <source>
        <dbReference type="ARBA" id="ARBA00022692"/>
    </source>
</evidence>
<keyword evidence="10" id="KW-1185">Reference proteome</keyword>
<keyword evidence="2" id="KW-0328">Glycosyltransferase</keyword>
<feature type="transmembrane region" description="Helical" evidence="7">
    <location>
        <begin position="463"/>
        <end position="484"/>
    </location>
</feature>
<dbReference type="Pfam" id="PF13632">
    <property type="entry name" value="Glyco_trans_2_3"/>
    <property type="match status" value="1"/>
</dbReference>
<dbReference type="Gene3D" id="3.90.550.10">
    <property type="entry name" value="Spore Coat Polysaccharide Biosynthesis Protein SpsA, Chain A"/>
    <property type="match status" value="1"/>
</dbReference>
<reference evidence="10" key="1">
    <citation type="submission" date="2018-12" db="EMBL/GenBank/DDBJ databases">
        <title>Tengunoibacter tsumagoiensis gen. nov., sp. nov., Dictyobacter kobayashii sp. nov., D. alpinus sp. nov., and D. joshuensis sp. nov. and description of Dictyobacteraceae fam. nov. within the order Ktedonobacterales isolated from Tengu-no-mugimeshi.</title>
        <authorList>
            <person name="Wang C.M."/>
            <person name="Zheng Y."/>
            <person name="Sakai Y."/>
            <person name="Toyoda A."/>
            <person name="Minakuchi Y."/>
            <person name="Abe K."/>
            <person name="Yokota A."/>
            <person name="Yabe S."/>
        </authorList>
    </citation>
    <scope>NUCLEOTIDE SEQUENCE [LARGE SCALE GENOMIC DNA]</scope>
    <source>
        <strain evidence="10">Uno3</strain>
    </source>
</reference>
<dbReference type="PANTHER" id="PTHR43867">
    <property type="entry name" value="CELLULOSE SYNTHASE CATALYTIC SUBUNIT A [UDP-FORMING]"/>
    <property type="match status" value="1"/>
</dbReference>
<accession>A0A402A0K4</accession>
<feature type="transmembrane region" description="Helical" evidence="7">
    <location>
        <begin position="425"/>
        <end position="442"/>
    </location>
</feature>
<dbReference type="Proteomes" id="UP000287352">
    <property type="component" value="Unassembled WGS sequence"/>
</dbReference>
<dbReference type="InterPro" id="IPR001173">
    <property type="entry name" value="Glyco_trans_2-like"/>
</dbReference>
<dbReference type="InterPro" id="IPR050321">
    <property type="entry name" value="Glycosyltr_2/OpgH_subfam"/>
</dbReference>
<keyword evidence="3" id="KW-0808">Transferase</keyword>
<comment type="caution">
    <text evidence="9">The sequence shown here is derived from an EMBL/GenBank/DDBJ whole genome shotgun (WGS) entry which is preliminary data.</text>
</comment>
<keyword evidence="4 7" id="KW-0812">Transmembrane</keyword>
<sequence>MTIKQKGVYLCLVVLWIIVNLNFWFWWFHFGTSGNICLYILMSCAFFYTSTLMPSFFTFFLGYMRRPEPIAAQQAYNAGVVKRVAVITLTVPGAESLDIVKRQLKAMASIHYPHDSWILVDKEHSPEIESLAHAYGVQYFSRHQVERWGEEQVRQWNLPHPPFKAKTKAGNVNSWLDEYGEHYSHFTQLDIDHIPCREYLDKVLGFFLDPHVKWVQAPSIYGNFDHWTARGSAEQEFVLQGPLQMGFYGFSRTPFIIGSHCTYDMQAIRQIGGFQPTRAEDHLDTVLLAAQGYEGVYLPEVIAVGDGPENFETYLAQQFAWAFSMIQVLFHYTPKCLRKYSWRQGVQFLFVQTWYTFWSLSMLILFALPIISLLTNQVITRMSYWQFLLHSLPLGGIATALWIWSYPWHFPRQLHLSWRGIVLHIARWPVVLSAFVQVVVRVQKPYMITPKGVQKGQHAPFSLDVYANYFLLVGLAVGACWFNLLSFRQSAARFYLFFALQGAGFLFLVYTTDLLKGIVDMQKEGILLFQCLILRRKAVLVFIVVFSLLVWTALIALRQIIPLFFM</sequence>
<feature type="transmembrane region" description="Helical" evidence="7">
    <location>
        <begin position="539"/>
        <end position="561"/>
    </location>
</feature>
<keyword evidence="6 7" id="KW-0472">Membrane</keyword>
<evidence type="ECO:0000313" key="10">
    <source>
        <dbReference type="Proteomes" id="UP000287352"/>
    </source>
</evidence>
<feature type="transmembrane region" description="Helical" evidence="7">
    <location>
        <begin position="314"/>
        <end position="333"/>
    </location>
</feature>